<accession>A0A8X6YBX9</accession>
<dbReference type="AlphaFoldDB" id="A0A8X6YBX9"/>
<gene>
    <name evidence="1" type="ORF">TNIN_358691</name>
</gene>
<dbReference type="EMBL" id="BMAV01016809">
    <property type="protein sequence ID" value="GFY67892.1"/>
    <property type="molecule type" value="Genomic_DNA"/>
</dbReference>
<dbReference type="OrthoDB" id="6754390at2759"/>
<sequence>MEIVNIINPVLLDTKRCGITSRNHGFAVDAKFLLKYWLPLFTNANDHSNEDLEHLTNKWMFVVAAALKNDYSV</sequence>
<dbReference type="Proteomes" id="UP000886998">
    <property type="component" value="Unassembled WGS sequence"/>
</dbReference>
<keyword evidence="2" id="KW-1185">Reference proteome</keyword>
<organism evidence="1 2">
    <name type="scientific">Trichonephila inaurata madagascariensis</name>
    <dbReference type="NCBI Taxonomy" id="2747483"/>
    <lineage>
        <taxon>Eukaryota</taxon>
        <taxon>Metazoa</taxon>
        <taxon>Ecdysozoa</taxon>
        <taxon>Arthropoda</taxon>
        <taxon>Chelicerata</taxon>
        <taxon>Arachnida</taxon>
        <taxon>Araneae</taxon>
        <taxon>Araneomorphae</taxon>
        <taxon>Entelegynae</taxon>
        <taxon>Araneoidea</taxon>
        <taxon>Nephilidae</taxon>
        <taxon>Trichonephila</taxon>
        <taxon>Trichonephila inaurata</taxon>
    </lineage>
</organism>
<evidence type="ECO:0000313" key="2">
    <source>
        <dbReference type="Proteomes" id="UP000886998"/>
    </source>
</evidence>
<comment type="caution">
    <text evidence="1">The sequence shown here is derived from an EMBL/GenBank/DDBJ whole genome shotgun (WGS) entry which is preliminary data.</text>
</comment>
<name>A0A8X6YBX9_9ARAC</name>
<proteinExistence type="predicted"/>
<protein>
    <submittedName>
        <fullName evidence="1">Uncharacterized protein</fullName>
    </submittedName>
</protein>
<evidence type="ECO:0000313" key="1">
    <source>
        <dbReference type="EMBL" id="GFY67892.1"/>
    </source>
</evidence>
<reference evidence="1" key="1">
    <citation type="submission" date="2020-08" db="EMBL/GenBank/DDBJ databases">
        <title>Multicomponent nature underlies the extraordinary mechanical properties of spider dragline silk.</title>
        <authorList>
            <person name="Kono N."/>
            <person name="Nakamura H."/>
            <person name="Mori M."/>
            <person name="Yoshida Y."/>
            <person name="Ohtoshi R."/>
            <person name="Malay A.D."/>
            <person name="Moran D.A.P."/>
            <person name="Tomita M."/>
            <person name="Numata K."/>
            <person name="Arakawa K."/>
        </authorList>
    </citation>
    <scope>NUCLEOTIDE SEQUENCE</scope>
</reference>